<dbReference type="STRING" id="926562.Oweho_2508"/>
<keyword evidence="1" id="KW-0812">Transmembrane</keyword>
<evidence type="ECO:0000259" key="2">
    <source>
        <dbReference type="Pfam" id="PF06580"/>
    </source>
</evidence>
<feature type="transmembrane region" description="Helical" evidence="1">
    <location>
        <begin position="47"/>
        <end position="65"/>
    </location>
</feature>
<dbReference type="Pfam" id="PF06580">
    <property type="entry name" value="His_kinase"/>
    <property type="match status" value="1"/>
</dbReference>
<dbReference type="InterPro" id="IPR036890">
    <property type="entry name" value="HATPase_C_sf"/>
</dbReference>
<dbReference type="InterPro" id="IPR010559">
    <property type="entry name" value="Sig_transdc_His_kin_internal"/>
</dbReference>
<dbReference type="PANTHER" id="PTHR34220">
    <property type="entry name" value="SENSOR HISTIDINE KINASE YPDA"/>
    <property type="match status" value="1"/>
</dbReference>
<accession>G8R7U7</accession>
<dbReference type="PANTHER" id="PTHR34220:SF7">
    <property type="entry name" value="SENSOR HISTIDINE KINASE YPDA"/>
    <property type="match status" value="1"/>
</dbReference>
<dbReference type="InterPro" id="IPR050640">
    <property type="entry name" value="Bact_2-comp_sensor_kinase"/>
</dbReference>
<reference evidence="3 4" key="1">
    <citation type="journal article" date="2012" name="Stand. Genomic Sci.">
        <title>Genome sequence of the orange-pigmented seawater bacterium Owenweeksia hongkongensis type strain (UST20020801(T)).</title>
        <authorList>
            <person name="Riedel T."/>
            <person name="Held B."/>
            <person name="Nolan M."/>
            <person name="Lucas S."/>
            <person name="Lapidus A."/>
            <person name="Tice H."/>
            <person name="Del Rio T.G."/>
            <person name="Cheng J.F."/>
            <person name="Han C."/>
            <person name="Tapia R."/>
            <person name="Goodwin L.A."/>
            <person name="Pitluck S."/>
            <person name="Liolios K."/>
            <person name="Mavromatis K."/>
            <person name="Pagani I."/>
            <person name="Ivanova N."/>
            <person name="Mikhailova N."/>
            <person name="Pati A."/>
            <person name="Chen A."/>
            <person name="Palaniappan K."/>
            <person name="Rohde M."/>
            <person name="Tindall B.J."/>
            <person name="Detter J.C."/>
            <person name="Goker M."/>
            <person name="Woyke T."/>
            <person name="Bristow J."/>
            <person name="Eisen J.A."/>
            <person name="Markowitz V."/>
            <person name="Hugenholtz P."/>
            <person name="Klenk H.P."/>
            <person name="Kyrpides N.C."/>
        </authorList>
    </citation>
    <scope>NUCLEOTIDE SEQUENCE</scope>
    <source>
        <strain evidence="4">DSM 17368 / JCM 12287 / NRRL B-23963</strain>
    </source>
</reference>
<dbReference type="eggNOG" id="COG2972">
    <property type="taxonomic scope" value="Bacteria"/>
</dbReference>
<feature type="transmembrane region" description="Helical" evidence="1">
    <location>
        <begin position="111"/>
        <end position="133"/>
    </location>
</feature>
<dbReference type="HOGENOM" id="CLU_020473_1_0_10"/>
<dbReference type="AlphaFoldDB" id="G8R7U7"/>
<dbReference type="Proteomes" id="UP000005631">
    <property type="component" value="Chromosome"/>
</dbReference>
<dbReference type="Gene3D" id="3.30.565.10">
    <property type="entry name" value="Histidine kinase-like ATPase, C-terminal domain"/>
    <property type="match status" value="1"/>
</dbReference>
<name>G8R7U7_OWEHD</name>
<dbReference type="EMBL" id="CP003156">
    <property type="protein sequence ID" value="AEV33478.1"/>
    <property type="molecule type" value="Genomic_DNA"/>
</dbReference>
<dbReference type="RefSeq" id="WP_014202827.1">
    <property type="nucleotide sequence ID" value="NC_016599.1"/>
</dbReference>
<keyword evidence="1" id="KW-1133">Transmembrane helix</keyword>
<keyword evidence="4" id="KW-1185">Reference proteome</keyword>
<feature type="transmembrane region" description="Helical" evidence="1">
    <location>
        <begin position="12"/>
        <end position="31"/>
    </location>
</feature>
<evidence type="ECO:0000313" key="4">
    <source>
        <dbReference type="Proteomes" id="UP000005631"/>
    </source>
</evidence>
<organism evidence="3 4">
    <name type="scientific">Owenweeksia hongkongensis (strain DSM 17368 / CIP 108786 / JCM 12287 / NRRL B-23963 / UST20020801)</name>
    <dbReference type="NCBI Taxonomy" id="926562"/>
    <lineage>
        <taxon>Bacteria</taxon>
        <taxon>Pseudomonadati</taxon>
        <taxon>Bacteroidota</taxon>
        <taxon>Flavobacteriia</taxon>
        <taxon>Flavobacteriales</taxon>
        <taxon>Owenweeksiaceae</taxon>
        <taxon>Owenweeksia</taxon>
    </lineage>
</organism>
<evidence type="ECO:0000256" key="1">
    <source>
        <dbReference type="SAM" id="Phobius"/>
    </source>
</evidence>
<dbReference type="GO" id="GO:0000155">
    <property type="term" value="F:phosphorelay sensor kinase activity"/>
    <property type="evidence" value="ECO:0007669"/>
    <property type="project" value="InterPro"/>
</dbReference>
<feature type="transmembrane region" description="Helical" evidence="1">
    <location>
        <begin position="74"/>
        <end position="91"/>
    </location>
</feature>
<dbReference type="PATRIC" id="fig|926562.3.peg.2524"/>
<gene>
    <name evidence="3" type="ordered locus">Oweho_2508</name>
</gene>
<dbReference type="OrthoDB" id="9809908at2"/>
<evidence type="ECO:0000313" key="3">
    <source>
        <dbReference type="EMBL" id="AEV33478.1"/>
    </source>
</evidence>
<proteinExistence type="predicted"/>
<dbReference type="KEGG" id="oho:Oweho_2508"/>
<keyword evidence="1" id="KW-0472">Membrane</keyword>
<dbReference type="GO" id="GO:0016020">
    <property type="term" value="C:membrane"/>
    <property type="evidence" value="ECO:0007669"/>
    <property type="project" value="InterPro"/>
</dbReference>
<sequence>MTKKQILSKPNRWELIFQILLLVMTFVFYASERSKGQVSIQIDEPKVMFFLNYALAAYVINYWLLPKFLYLKKYLLFTLLVAALIGVVIFIEEGIIEQIYYPETRGSRFPGFAFTLLTVMPIITILTGFKFAWDALTKQRQVEQLQSAVKESELQYLKSQINPHFLFNNLNNLYSYALESSPKTPDIILELSGLLRYMLYECKAKFVPLQKEVEQLGNFVNLSRLQLEERGEVEFSANLKADGFQVAPLILSVFVENAFKHSLSSVSDDIKIKIALEVDENGKLIFTCVNSFSEESNTEDLSKGIGLENVRKRLNILYPDAYQLDINTDGELYTVKLIMDLKRPV</sequence>
<protein>
    <submittedName>
        <fullName evidence="3">Putative regulator of cell autolysis</fullName>
    </submittedName>
</protein>
<feature type="domain" description="Signal transduction histidine kinase internal region" evidence="2">
    <location>
        <begin position="152"/>
        <end position="230"/>
    </location>
</feature>